<evidence type="ECO:0000256" key="8">
    <source>
        <dbReference type="ARBA" id="ARBA00022933"/>
    </source>
</evidence>
<dbReference type="FunFam" id="3.40.228.10:FF:000009">
    <property type="entry name" value="Formate dehydrogenase, alpha subunit, selenocysteine-containing"/>
    <property type="match status" value="1"/>
</dbReference>
<dbReference type="EMBL" id="QWVT01000011">
    <property type="protein sequence ID" value="RID86833.1"/>
    <property type="molecule type" value="Genomic_DNA"/>
</dbReference>
<organism evidence="14 15">
    <name type="scientific">Mesobacillus zeae</name>
    <dbReference type="NCBI Taxonomy" id="1917180"/>
    <lineage>
        <taxon>Bacteria</taxon>
        <taxon>Bacillati</taxon>
        <taxon>Bacillota</taxon>
        <taxon>Bacilli</taxon>
        <taxon>Bacillales</taxon>
        <taxon>Bacillaceae</taxon>
        <taxon>Mesobacillus</taxon>
    </lineage>
</organism>
<proteinExistence type="inferred from homology"/>
<comment type="subcellular location">
    <subcellularLocation>
        <location evidence="2">Periplasm</location>
    </subcellularLocation>
</comment>
<dbReference type="NCBIfam" id="TIGR01553">
    <property type="entry name" value="formate-DH-alph"/>
    <property type="match status" value="1"/>
</dbReference>
<evidence type="ECO:0000256" key="11">
    <source>
        <dbReference type="ARBA" id="ARBA00023014"/>
    </source>
</evidence>
<accession>A0A398BH91</accession>
<dbReference type="PROSITE" id="PS00932">
    <property type="entry name" value="MOLYBDOPTERIN_PROK_3"/>
    <property type="match status" value="1"/>
</dbReference>
<dbReference type="InterPro" id="IPR006443">
    <property type="entry name" value="Formate-DH-alph_fdnG"/>
</dbReference>
<evidence type="ECO:0000256" key="10">
    <source>
        <dbReference type="ARBA" id="ARBA00023004"/>
    </source>
</evidence>
<evidence type="ECO:0000259" key="12">
    <source>
        <dbReference type="Pfam" id="PF00384"/>
    </source>
</evidence>
<evidence type="ECO:0000256" key="7">
    <source>
        <dbReference type="ARBA" id="ARBA00022764"/>
    </source>
</evidence>
<comment type="similarity">
    <text evidence="3">Belongs to the prokaryotic molybdopterin-containing oxidoreductase family.</text>
</comment>
<evidence type="ECO:0000256" key="6">
    <source>
        <dbReference type="ARBA" id="ARBA00022729"/>
    </source>
</evidence>
<gene>
    <name evidence="14" type="primary">fdnG</name>
    <name evidence="14" type="ORF">D1970_06170</name>
</gene>
<evidence type="ECO:0000256" key="9">
    <source>
        <dbReference type="ARBA" id="ARBA00023002"/>
    </source>
</evidence>
<reference evidence="14 15" key="1">
    <citation type="submission" date="2018-08" db="EMBL/GenBank/DDBJ databases">
        <title>Bacillus jemisoniae sp. nov., Bacillus chryseoplanitiae sp. nov., Bacillus resnikiae sp. nov., and Bacillus frankliniae sp. nov., isolated from Viking spacecraft and associated surfaces.</title>
        <authorList>
            <person name="Seuylemezian A."/>
            <person name="Vaishampayan P."/>
        </authorList>
    </citation>
    <scope>NUCLEOTIDE SEQUENCE [LARGE SCALE GENOMIC DNA]</scope>
    <source>
        <strain evidence="14 15">JJ-247</strain>
    </source>
</reference>
<dbReference type="GO" id="GO:0009055">
    <property type="term" value="F:electron transfer activity"/>
    <property type="evidence" value="ECO:0007669"/>
    <property type="project" value="InterPro"/>
</dbReference>
<dbReference type="GO" id="GO:0008863">
    <property type="term" value="F:formate dehydrogenase (NAD+) activity"/>
    <property type="evidence" value="ECO:0007669"/>
    <property type="project" value="InterPro"/>
</dbReference>
<keyword evidence="9" id="KW-0560">Oxidoreductase</keyword>
<feature type="domain" description="Molybdopterin dinucleotide-binding" evidence="13">
    <location>
        <begin position="664"/>
        <end position="780"/>
    </location>
</feature>
<dbReference type="InterPro" id="IPR006655">
    <property type="entry name" value="Mopterin_OxRdtase_prok_CS"/>
</dbReference>
<keyword evidence="10" id="KW-0408">Iron</keyword>
<evidence type="ECO:0000256" key="1">
    <source>
        <dbReference type="ARBA" id="ARBA00001966"/>
    </source>
</evidence>
<dbReference type="AlphaFoldDB" id="A0A398BH91"/>
<dbReference type="Gene3D" id="3.40.228.10">
    <property type="entry name" value="Dimethylsulfoxide Reductase, domain 2"/>
    <property type="match status" value="2"/>
</dbReference>
<dbReference type="InterPro" id="IPR006657">
    <property type="entry name" value="MoPterin_dinucl-bd_dom"/>
</dbReference>
<keyword evidence="6" id="KW-0732">Signal</keyword>
<comment type="cofactor">
    <cofactor evidence="1">
        <name>[4Fe-4S] cluster</name>
        <dbReference type="ChEBI" id="CHEBI:49883"/>
    </cofactor>
</comment>
<dbReference type="CDD" id="cd02792">
    <property type="entry name" value="MopB_CT_Formate-Dh-Na-like"/>
    <property type="match status" value="1"/>
</dbReference>
<evidence type="ECO:0000313" key="14">
    <source>
        <dbReference type="EMBL" id="RID86833.1"/>
    </source>
</evidence>
<dbReference type="Pfam" id="PF00384">
    <property type="entry name" value="Molybdopterin"/>
    <property type="match status" value="1"/>
</dbReference>
<dbReference type="PANTHER" id="PTHR43598">
    <property type="entry name" value="TUNGSTEN-CONTAINING FORMYLMETHANOFURAN DEHYDROGENASE 2 SUBUNIT B"/>
    <property type="match status" value="1"/>
</dbReference>
<dbReference type="GO" id="GO:0043546">
    <property type="term" value="F:molybdopterin cofactor binding"/>
    <property type="evidence" value="ECO:0007669"/>
    <property type="project" value="InterPro"/>
</dbReference>
<evidence type="ECO:0000256" key="4">
    <source>
        <dbReference type="ARBA" id="ARBA00022485"/>
    </source>
</evidence>
<dbReference type="Gene3D" id="2.40.40.20">
    <property type="match status" value="1"/>
</dbReference>
<keyword evidence="5" id="KW-0479">Metal-binding</keyword>
<dbReference type="SUPFAM" id="SSF53706">
    <property type="entry name" value="Formate dehydrogenase/DMSO reductase, domains 1-3"/>
    <property type="match status" value="1"/>
</dbReference>
<evidence type="ECO:0000256" key="3">
    <source>
        <dbReference type="ARBA" id="ARBA00010312"/>
    </source>
</evidence>
<keyword evidence="15" id="KW-1185">Reference proteome</keyword>
<dbReference type="SUPFAM" id="SSF50692">
    <property type="entry name" value="ADC-like"/>
    <property type="match status" value="1"/>
</dbReference>
<dbReference type="Gene3D" id="3.40.50.740">
    <property type="match status" value="1"/>
</dbReference>
<dbReference type="GO" id="GO:0051539">
    <property type="term" value="F:4 iron, 4 sulfur cluster binding"/>
    <property type="evidence" value="ECO:0007669"/>
    <property type="project" value="UniProtKB-KW"/>
</dbReference>
<comment type="caution">
    <text evidence="14">The sequence shown here is derived from an EMBL/GenBank/DDBJ whole genome shotgun (WGS) entry which is preliminary data.</text>
</comment>
<dbReference type="Proteomes" id="UP000265816">
    <property type="component" value="Unassembled WGS sequence"/>
</dbReference>
<dbReference type="InterPro" id="IPR009010">
    <property type="entry name" value="Asp_de-COase-like_dom_sf"/>
</dbReference>
<name>A0A398BH91_9BACI</name>
<keyword evidence="4" id="KW-0004">4Fe-4S</keyword>
<dbReference type="GO" id="GO:0042597">
    <property type="term" value="C:periplasmic space"/>
    <property type="evidence" value="ECO:0007669"/>
    <property type="project" value="UniProtKB-SubCell"/>
</dbReference>
<evidence type="ECO:0000313" key="15">
    <source>
        <dbReference type="Proteomes" id="UP000265816"/>
    </source>
</evidence>
<dbReference type="Pfam" id="PF01568">
    <property type="entry name" value="Molydop_binding"/>
    <property type="match status" value="1"/>
</dbReference>
<feature type="domain" description="Molybdopterin oxidoreductase" evidence="12">
    <location>
        <begin position="2"/>
        <end position="438"/>
    </location>
</feature>
<sequence>MTNHWNDLQNTDCALIMGANPAENHPISFRWLLKARENGGKIVSVDPRFTRSSSQADLYAPLRSGTDIPFVGGMIKYAIDNNLFHKEYVAKYTNASFIVKEGFDFKDGLFSGYNEETRSYDKTKWEFETAEDGTPIRDESLENPRSVFQLLKKHYSRYDVETVVNVTGTPKNDFLKVCEAFCSTGKPGKSGTIMYAMGTTQHTVGTQNVRAFGILQLLLGNIGLPGGGINALRGESNVQGSTDFGLLFGDLPGYVGAPKALPEHASLKAYLEKETPKTGYWSNKPKFLVSMLKAWYGPNATKENEFGYHNIPKGNKNYSHMALFNAMYKGELDGTFLIGTNPVVGGPNAGKEKEALSKLKWMVAVDLWETETSAFWQKDAGSNPEKIDTEVFLLPACSSFEKEGSVSNSSRWMQYRWKAIEPKGESKADLEIIHSLATRIKKLYKNESTPAAKTINALHWEYGGHGEHPDIDVICKEINGYDAKTGKLVANFNSLLDDGTTICGNWIYSGFYPEEGKNLSKRRDNKDTGGGNFLNWSYAWPMNRRILYNRASADPSGKPWSKEKAVIWWDGLQKKWVGNDVPDFKPVVSPSEPGGQNPFIMMKDGVGGVFAPSLNDGPFPEHYEPFESPVANLFSKQEMNPTVFIFDGSFNKKGNKSKFPIIGTTYRVSEHWQSGTMTRNQEWLSELAAHMFIEMSEELAKEKGIKNKDKIIVSSARGEITAYAMVTKRFKPHKMNGKTVHQIGMPWHFGYKGFATGDTANRLTPHIGDANTNIPEFKAFLCNVRRAD</sequence>
<evidence type="ECO:0000256" key="5">
    <source>
        <dbReference type="ARBA" id="ARBA00022723"/>
    </source>
</evidence>
<keyword evidence="8" id="KW-0712">Selenocysteine</keyword>
<dbReference type="GO" id="GO:0030151">
    <property type="term" value="F:molybdenum ion binding"/>
    <property type="evidence" value="ECO:0007669"/>
    <property type="project" value="TreeGrafter"/>
</dbReference>
<dbReference type="InterPro" id="IPR006656">
    <property type="entry name" value="Mopterin_OxRdtase"/>
</dbReference>
<dbReference type="GO" id="GO:0009061">
    <property type="term" value="P:anaerobic respiration"/>
    <property type="evidence" value="ECO:0007669"/>
    <property type="project" value="TreeGrafter"/>
</dbReference>
<keyword evidence="11" id="KW-0411">Iron-sulfur</keyword>
<dbReference type="PANTHER" id="PTHR43598:SF1">
    <property type="entry name" value="FORMATE DEHYDROGENASE-O MAJOR SUBUNIT"/>
    <property type="match status" value="1"/>
</dbReference>
<evidence type="ECO:0000259" key="13">
    <source>
        <dbReference type="Pfam" id="PF01568"/>
    </source>
</evidence>
<protein>
    <submittedName>
        <fullName evidence="14">Formate dehydrogenase-N subunit alpha</fullName>
    </submittedName>
</protein>
<dbReference type="GO" id="GO:0047111">
    <property type="term" value="F:formate dehydrogenase (cytochrome-c-553) activity"/>
    <property type="evidence" value="ECO:0007669"/>
    <property type="project" value="InterPro"/>
</dbReference>
<evidence type="ECO:0000256" key="2">
    <source>
        <dbReference type="ARBA" id="ARBA00004418"/>
    </source>
</evidence>
<keyword evidence="7" id="KW-0574">Periplasm</keyword>